<protein>
    <submittedName>
        <fullName evidence="1">Uncharacterized protein</fullName>
    </submittedName>
</protein>
<keyword evidence="2" id="KW-1185">Reference proteome</keyword>
<dbReference type="STRING" id="512565.AMIS_21500"/>
<gene>
    <name evidence="1" type="ordered locus">AMIS_21500</name>
</gene>
<dbReference type="EMBL" id="AP012319">
    <property type="protein sequence ID" value="BAL87370.1"/>
    <property type="molecule type" value="Genomic_DNA"/>
</dbReference>
<accession>I0H2Y3</accession>
<dbReference type="KEGG" id="ams:AMIS_21500"/>
<evidence type="ECO:0000313" key="1">
    <source>
        <dbReference type="EMBL" id="BAL87370.1"/>
    </source>
</evidence>
<organism evidence="1 2">
    <name type="scientific">Actinoplanes missouriensis (strain ATCC 14538 / DSM 43046 / CBS 188.64 / JCM 3121 / NBRC 102363 / NCIMB 12654 / NRRL B-3342 / UNCC 431)</name>
    <dbReference type="NCBI Taxonomy" id="512565"/>
    <lineage>
        <taxon>Bacteria</taxon>
        <taxon>Bacillati</taxon>
        <taxon>Actinomycetota</taxon>
        <taxon>Actinomycetes</taxon>
        <taxon>Micromonosporales</taxon>
        <taxon>Micromonosporaceae</taxon>
        <taxon>Actinoplanes</taxon>
    </lineage>
</organism>
<dbReference type="HOGENOM" id="CLU_3211352_0_0_11"/>
<dbReference type="Proteomes" id="UP000007882">
    <property type="component" value="Chromosome"/>
</dbReference>
<dbReference type="RefSeq" id="WP_014442265.1">
    <property type="nucleotide sequence ID" value="NC_017093.1"/>
</dbReference>
<dbReference type="AlphaFoldDB" id="I0H2Y3"/>
<proteinExistence type="predicted"/>
<evidence type="ECO:0000313" key="2">
    <source>
        <dbReference type="Proteomes" id="UP000007882"/>
    </source>
</evidence>
<dbReference type="PATRIC" id="fig|512565.3.peg.2148"/>
<sequence>MNLRAWRRARRIRKADRDVQPYPAPVMSAWLDELREMRAARADR</sequence>
<reference evidence="1 2" key="1">
    <citation type="submission" date="2012-02" db="EMBL/GenBank/DDBJ databases">
        <title>Complete genome sequence of Actinoplanes missouriensis 431 (= NBRC 102363).</title>
        <authorList>
            <person name="Ohnishi Y."/>
            <person name="Ishikawa J."/>
            <person name="Sekine M."/>
            <person name="Hosoyama A."/>
            <person name="Harada T."/>
            <person name="Narita H."/>
            <person name="Hata T."/>
            <person name="Konno Y."/>
            <person name="Tutikane K."/>
            <person name="Fujita N."/>
            <person name="Horinouchi S."/>
            <person name="Hayakawa M."/>
        </authorList>
    </citation>
    <scope>NUCLEOTIDE SEQUENCE [LARGE SCALE GENOMIC DNA]</scope>
    <source>
        <strain evidence="2">ATCC 14538 / DSM 43046 / CBS 188.64 / JCM 3121 / NBRC 102363 / NCIMB 12654 / NRRL B-3342 / UNCC 431</strain>
    </source>
</reference>
<name>I0H2Y3_ACTM4</name>